<evidence type="ECO:0000313" key="5">
    <source>
        <dbReference type="EMBL" id="GIH44362.1"/>
    </source>
</evidence>
<proteinExistence type="predicted"/>
<dbReference type="Pfam" id="PF01638">
    <property type="entry name" value="HxlR"/>
    <property type="match status" value="1"/>
</dbReference>
<dbReference type="InterPro" id="IPR036388">
    <property type="entry name" value="WH-like_DNA-bd_sf"/>
</dbReference>
<dbReference type="RefSeq" id="WP_204061360.1">
    <property type="nucleotide sequence ID" value="NZ_BAAAGP010000013.1"/>
</dbReference>
<gene>
    <name evidence="5" type="ORF">Mco01_73620</name>
</gene>
<comment type="caution">
    <text evidence="5">The sequence shown here is derived from an EMBL/GenBank/DDBJ whole genome shotgun (WGS) entry which is preliminary data.</text>
</comment>
<dbReference type="PANTHER" id="PTHR33204">
    <property type="entry name" value="TRANSCRIPTIONAL REGULATOR, MARR FAMILY"/>
    <property type="match status" value="1"/>
</dbReference>
<dbReference type="Gene3D" id="1.10.10.10">
    <property type="entry name" value="Winged helix-like DNA-binding domain superfamily/Winged helix DNA-binding domain"/>
    <property type="match status" value="1"/>
</dbReference>
<dbReference type="EMBL" id="BOOC01000057">
    <property type="protein sequence ID" value="GIH44362.1"/>
    <property type="molecule type" value="Genomic_DNA"/>
</dbReference>
<accession>A0ABQ4GBF9</accession>
<dbReference type="Proteomes" id="UP000603904">
    <property type="component" value="Unassembled WGS sequence"/>
</dbReference>
<evidence type="ECO:0000256" key="1">
    <source>
        <dbReference type="ARBA" id="ARBA00023015"/>
    </source>
</evidence>
<reference evidence="5 6" key="1">
    <citation type="submission" date="2021-01" db="EMBL/GenBank/DDBJ databases">
        <title>Whole genome shotgun sequence of Microbispora corallina NBRC 16416.</title>
        <authorList>
            <person name="Komaki H."/>
            <person name="Tamura T."/>
        </authorList>
    </citation>
    <scope>NUCLEOTIDE SEQUENCE [LARGE SCALE GENOMIC DNA]</scope>
    <source>
        <strain evidence="5 6">NBRC 16416</strain>
    </source>
</reference>
<keyword evidence="1" id="KW-0805">Transcription regulation</keyword>
<organism evidence="5 6">
    <name type="scientific">Microbispora corallina</name>
    <dbReference type="NCBI Taxonomy" id="83302"/>
    <lineage>
        <taxon>Bacteria</taxon>
        <taxon>Bacillati</taxon>
        <taxon>Actinomycetota</taxon>
        <taxon>Actinomycetes</taxon>
        <taxon>Streptosporangiales</taxon>
        <taxon>Streptosporangiaceae</taxon>
        <taxon>Microbispora</taxon>
    </lineage>
</organism>
<dbReference type="SUPFAM" id="SSF46785">
    <property type="entry name" value="Winged helix' DNA-binding domain"/>
    <property type="match status" value="1"/>
</dbReference>
<feature type="domain" description="HTH hxlR-type" evidence="4">
    <location>
        <begin position="11"/>
        <end position="109"/>
    </location>
</feature>
<dbReference type="Gene3D" id="3.30.1050.10">
    <property type="entry name" value="SCP2 sterol-binding domain"/>
    <property type="match status" value="1"/>
</dbReference>
<name>A0ABQ4GBF9_9ACTN</name>
<dbReference type="InterPro" id="IPR036390">
    <property type="entry name" value="WH_DNA-bd_sf"/>
</dbReference>
<keyword evidence="3" id="KW-0804">Transcription</keyword>
<protein>
    <submittedName>
        <fullName evidence="5">Transcriptional regulator</fullName>
    </submittedName>
</protein>
<dbReference type="InterPro" id="IPR036527">
    <property type="entry name" value="SCP2_sterol-bd_dom_sf"/>
</dbReference>
<dbReference type="InterPro" id="IPR002577">
    <property type="entry name" value="HTH_HxlR"/>
</dbReference>
<evidence type="ECO:0000256" key="3">
    <source>
        <dbReference type="ARBA" id="ARBA00023163"/>
    </source>
</evidence>
<keyword evidence="2" id="KW-0238">DNA-binding</keyword>
<evidence type="ECO:0000313" key="6">
    <source>
        <dbReference type="Proteomes" id="UP000603904"/>
    </source>
</evidence>
<dbReference type="InterPro" id="IPR029229">
    <property type="entry name" value="Alkyl_sulf_C"/>
</dbReference>
<evidence type="ECO:0000256" key="2">
    <source>
        <dbReference type="ARBA" id="ARBA00023125"/>
    </source>
</evidence>
<dbReference type="PANTHER" id="PTHR33204:SF18">
    <property type="entry name" value="TRANSCRIPTIONAL REGULATORY PROTEIN"/>
    <property type="match status" value="1"/>
</dbReference>
<dbReference type="PROSITE" id="PS51118">
    <property type="entry name" value="HTH_HXLR"/>
    <property type="match status" value="1"/>
</dbReference>
<sequence>MVGKRKYDDGCAVAHALDVVGERWMLLVARELLFGPKRFTDLRDGMPGVSADVLTQRLRDMTASGIVQRRKLPAPASSWVYELTEWGMELEPIVIQLGRWASRSPALPHDGEIGIDSLVVSLRALFDPRAATGLDVTIALKLGEQQFRIKVSDGRLDLARGAADHADVTMDTDSRTLAAVLHGGRPLTDALASGSLVVDGPLPLVERFLGLFPLPEPAPLAAHH</sequence>
<dbReference type="Pfam" id="PF14864">
    <property type="entry name" value="Alkyl_sulf_C"/>
    <property type="match status" value="1"/>
</dbReference>
<keyword evidence="6" id="KW-1185">Reference proteome</keyword>
<dbReference type="SUPFAM" id="SSF55718">
    <property type="entry name" value="SCP-like"/>
    <property type="match status" value="1"/>
</dbReference>
<evidence type="ECO:0000259" key="4">
    <source>
        <dbReference type="PROSITE" id="PS51118"/>
    </source>
</evidence>